<dbReference type="AlphaFoldDB" id="E8UUJ3"/>
<organism evidence="1 2">
    <name type="scientific">Thermoanaerobacter brockii subsp. finnii (strain ATCC 43586 / DSM 3389 / AKO-1)</name>
    <name type="common">Thermoanaerobacter finnii</name>
    <dbReference type="NCBI Taxonomy" id="509193"/>
    <lineage>
        <taxon>Bacteria</taxon>
        <taxon>Bacillati</taxon>
        <taxon>Bacillota</taxon>
        <taxon>Clostridia</taxon>
        <taxon>Thermoanaerobacterales</taxon>
        <taxon>Thermoanaerobacteraceae</taxon>
        <taxon>Thermoanaerobacter</taxon>
    </lineage>
</organism>
<dbReference type="Proteomes" id="UP000002062">
    <property type="component" value="Chromosome"/>
</dbReference>
<evidence type="ECO:0000313" key="1">
    <source>
        <dbReference type="EMBL" id="ADV78930.1"/>
    </source>
</evidence>
<dbReference type="KEGG" id="tbo:Thebr_0314"/>
<accession>E8UUJ3</accession>
<name>E8UUJ3_THEBF</name>
<protein>
    <submittedName>
        <fullName evidence="1">Uncharacterized protein</fullName>
    </submittedName>
</protein>
<proteinExistence type="predicted"/>
<keyword evidence="2" id="KW-1185">Reference proteome</keyword>
<sequence length="31" mass="3489">MVDKEELESTFGTLSKGLNLLCIWEVCGILF</sequence>
<dbReference type="HOGENOM" id="CLU_3398951_0_0_9"/>
<evidence type="ECO:0000313" key="2">
    <source>
        <dbReference type="Proteomes" id="UP000002062"/>
    </source>
</evidence>
<gene>
    <name evidence="1" type="ordered locus">Thebr_0314</name>
</gene>
<reference evidence="1 2" key="1">
    <citation type="submission" date="2011-01" db="EMBL/GenBank/DDBJ databases">
        <title>Complete sequence of Thermoanaerobacter brockii finnii Ako-1.</title>
        <authorList>
            <consortium name="US DOE Joint Genome Institute"/>
            <person name="Lucas S."/>
            <person name="Copeland A."/>
            <person name="Lapidus A."/>
            <person name="Cheng J.-F."/>
            <person name="Goodwin L."/>
            <person name="Pitluck S."/>
            <person name="Chertkov O."/>
            <person name="Munk C."/>
            <person name="Detter J.C."/>
            <person name="Han C."/>
            <person name="Tapia R."/>
            <person name="Land M."/>
            <person name="Hauser L."/>
            <person name="Kyrpides N."/>
            <person name="Ivanova N."/>
            <person name="Mikhailova N."/>
            <person name="Pagani I."/>
            <person name="Hemme C.L."/>
            <person name="Woyke T."/>
        </authorList>
    </citation>
    <scope>NUCLEOTIDE SEQUENCE [LARGE SCALE GENOMIC DNA]</scope>
    <source>
        <strain evidence="2">ATCC 43586 / DSM 3389 / AKO-1</strain>
    </source>
</reference>
<dbReference type="EMBL" id="CP002466">
    <property type="protein sequence ID" value="ADV78930.1"/>
    <property type="molecule type" value="Genomic_DNA"/>
</dbReference>